<evidence type="ECO:0000313" key="12">
    <source>
        <dbReference type="EMBL" id="GGE42288.1"/>
    </source>
</evidence>
<dbReference type="Gene3D" id="3.30.210.10">
    <property type="entry name" value="DNA polymerase, thumb domain"/>
    <property type="match status" value="1"/>
</dbReference>
<dbReference type="Proteomes" id="UP000628775">
    <property type="component" value="Unassembled WGS sequence"/>
</dbReference>
<dbReference type="InterPro" id="IPR037160">
    <property type="entry name" value="DNA_Pol_thumb_sf"/>
</dbReference>
<evidence type="ECO:0000259" key="11">
    <source>
        <dbReference type="SMART" id="SM00483"/>
    </source>
</evidence>
<dbReference type="InterPro" id="IPR027421">
    <property type="entry name" value="DNA_pol_lamdba_lyase_dom_sf"/>
</dbReference>
<keyword evidence="12" id="KW-0540">Nuclease</keyword>
<dbReference type="Pfam" id="PF14520">
    <property type="entry name" value="HHH_5"/>
    <property type="match status" value="1"/>
</dbReference>
<dbReference type="InterPro" id="IPR050243">
    <property type="entry name" value="PHP_phosphatase"/>
</dbReference>
<proteinExistence type="predicted"/>
<evidence type="ECO:0000256" key="6">
    <source>
        <dbReference type="ARBA" id="ARBA00022705"/>
    </source>
</evidence>
<dbReference type="AlphaFoldDB" id="A0A8J2W229"/>
<reference evidence="12" key="2">
    <citation type="submission" date="2020-09" db="EMBL/GenBank/DDBJ databases">
        <authorList>
            <person name="Sun Q."/>
            <person name="Zhou Y."/>
        </authorList>
    </citation>
    <scope>NUCLEOTIDE SEQUENCE</scope>
    <source>
        <strain evidence="12">CGMCC 1.15371</strain>
    </source>
</reference>
<dbReference type="GO" id="GO:0008270">
    <property type="term" value="F:zinc ion binding"/>
    <property type="evidence" value="ECO:0007669"/>
    <property type="project" value="TreeGrafter"/>
</dbReference>
<dbReference type="CDD" id="cd07436">
    <property type="entry name" value="PHP_PolX"/>
    <property type="match status" value="1"/>
</dbReference>
<dbReference type="InterPro" id="IPR003583">
    <property type="entry name" value="Hlx-hairpin-Hlx_DNA-bd_motif"/>
</dbReference>
<dbReference type="Pfam" id="PF14791">
    <property type="entry name" value="DNA_pol_B_thumb"/>
    <property type="match status" value="1"/>
</dbReference>
<dbReference type="PANTHER" id="PTHR36928:SF1">
    <property type="entry name" value="PHOSPHATASE YCDX-RELATED"/>
    <property type="match status" value="1"/>
</dbReference>
<dbReference type="GO" id="GO:0042578">
    <property type="term" value="F:phosphoric ester hydrolase activity"/>
    <property type="evidence" value="ECO:0007669"/>
    <property type="project" value="TreeGrafter"/>
</dbReference>
<keyword evidence="12" id="KW-0269">Exonuclease</keyword>
<dbReference type="Pfam" id="PF02811">
    <property type="entry name" value="PHP"/>
    <property type="match status" value="1"/>
</dbReference>
<dbReference type="InterPro" id="IPR029398">
    <property type="entry name" value="PolB_thumb"/>
</dbReference>
<feature type="domain" description="Helix-hairpin-helix DNA-binding motif class 1" evidence="9">
    <location>
        <begin position="88"/>
        <end position="107"/>
    </location>
</feature>
<keyword evidence="7" id="KW-0239">DNA-directed DNA polymerase</keyword>
<evidence type="ECO:0000313" key="13">
    <source>
        <dbReference type="Proteomes" id="UP000628775"/>
    </source>
</evidence>
<reference evidence="12" key="1">
    <citation type="journal article" date="2014" name="Int. J. Syst. Evol. Microbiol.">
        <title>Complete genome sequence of Corynebacterium casei LMG S-19264T (=DSM 44701T), isolated from a smear-ripened cheese.</title>
        <authorList>
            <consortium name="US DOE Joint Genome Institute (JGI-PGF)"/>
            <person name="Walter F."/>
            <person name="Albersmeier A."/>
            <person name="Kalinowski J."/>
            <person name="Ruckert C."/>
        </authorList>
    </citation>
    <scope>NUCLEOTIDE SEQUENCE</scope>
    <source>
        <strain evidence="12">CGMCC 1.15371</strain>
    </source>
</reference>
<dbReference type="SUPFAM" id="SSF89550">
    <property type="entry name" value="PHP domain-like"/>
    <property type="match status" value="1"/>
</dbReference>
<dbReference type="InterPro" id="IPR010996">
    <property type="entry name" value="HHH_MUS81"/>
</dbReference>
<dbReference type="SMART" id="SM00483">
    <property type="entry name" value="POLXc"/>
    <property type="match status" value="1"/>
</dbReference>
<evidence type="ECO:0000256" key="3">
    <source>
        <dbReference type="ARBA" id="ARBA00022634"/>
    </source>
</evidence>
<dbReference type="Gene3D" id="3.20.20.140">
    <property type="entry name" value="Metal-dependent hydrolases"/>
    <property type="match status" value="1"/>
</dbReference>
<organism evidence="12 13">
    <name type="scientific">Pullulanibacillus camelliae</name>
    <dbReference type="NCBI Taxonomy" id="1707096"/>
    <lineage>
        <taxon>Bacteria</taxon>
        <taxon>Bacillati</taxon>
        <taxon>Bacillota</taxon>
        <taxon>Bacilli</taxon>
        <taxon>Bacillales</taxon>
        <taxon>Sporolactobacillaceae</taxon>
        <taxon>Pullulanibacillus</taxon>
    </lineage>
</organism>
<dbReference type="SMART" id="SM00278">
    <property type="entry name" value="HhH1"/>
    <property type="match status" value="3"/>
</dbReference>
<dbReference type="CDD" id="cd00141">
    <property type="entry name" value="NT_POLXc"/>
    <property type="match status" value="1"/>
</dbReference>
<dbReference type="RefSeq" id="WP_188693409.1">
    <property type="nucleotide sequence ID" value="NZ_BMIR01000009.1"/>
</dbReference>
<keyword evidence="3" id="KW-0237">DNA synthesis</keyword>
<dbReference type="NCBIfam" id="NF006375">
    <property type="entry name" value="PRK08609.1"/>
    <property type="match status" value="1"/>
</dbReference>
<dbReference type="InterPro" id="IPR003141">
    <property type="entry name" value="Pol/His_phosphatase_N"/>
</dbReference>
<keyword evidence="4" id="KW-0808">Transferase</keyword>
<comment type="caution">
    <text evidence="12">The sequence shown here is derived from an EMBL/GenBank/DDBJ whole genome shotgun (WGS) entry which is preliminary data.</text>
</comment>
<dbReference type="InterPro" id="IPR022311">
    <property type="entry name" value="PolX-like"/>
</dbReference>
<dbReference type="InterPro" id="IPR004013">
    <property type="entry name" value="PHP_dom"/>
</dbReference>
<dbReference type="GO" id="GO:0005829">
    <property type="term" value="C:cytosol"/>
    <property type="evidence" value="ECO:0007669"/>
    <property type="project" value="TreeGrafter"/>
</dbReference>
<evidence type="ECO:0000256" key="8">
    <source>
        <dbReference type="ARBA" id="ARBA00049244"/>
    </source>
</evidence>
<dbReference type="Gene3D" id="1.10.150.20">
    <property type="entry name" value="5' to 3' exonuclease, C-terminal subdomain"/>
    <property type="match status" value="1"/>
</dbReference>
<dbReference type="PIRSF" id="PIRSF005047">
    <property type="entry name" value="UCP005047_YshC"/>
    <property type="match status" value="1"/>
</dbReference>
<sequence length="575" mass="64445">MNKKQVIKVLEEIATYLELKGENPFKISAYRKAALALENDDRSMQQIEDPASLKGIGKGTAQVIDELLETGESVLLNTLKAEVPEGLLALLKLPGLGGKKIAKLYQELGVVDLETLKQACMAEQVQALEGFGKKTEEKILKAVEASSQRPEQFPIEYMLKLSAQIEVVLMNIPAIDRYSKAGSLRRQKEMMKDIDYVIATEQPHEVAEAIKEGLEVSEVTGQGETKMSVILKDEWGVSVDFRFVTEAEFATALHHFTGSKDHNVKMRQLAKAQGEKISEYGVENEETGERLTFTSEKAFFAHFGLCEIPAEIRMGREEIAEAAEREAFDFVTVNHIKADLHMHTTYSDGAYTIEEMAEAARHKGYDYIVITDHSKSLRVAGGLDEKRLLQQREEIERLNANYGSAFKIFAGTEMDILSDGRLDFSNETLEALDFVIAAIHTSFSQDEATIMRRLRQAMENPHVRLIAHPTGRIIGRRKGYAVNMELLIQWARETGTALELNANPSRLDLTSEWVKRAQDAQVKLAINTDAHSLDMLDDMPVGVTAARRGWIRPETVLNTMSRGRFEAFIKEPKNA</sequence>
<keyword evidence="13" id="KW-1185">Reference proteome</keyword>
<dbReference type="InterPro" id="IPR047967">
    <property type="entry name" value="PolX_PHP"/>
</dbReference>
<evidence type="ECO:0000256" key="1">
    <source>
        <dbReference type="ARBA" id="ARBA00001946"/>
    </source>
</evidence>
<evidence type="ECO:0000256" key="5">
    <source>
        <dbReference type="ARBA" id="ARBA00022695"/>
    </source>
</evidence>
<feature type="domain" description="Polymerase/histidinol phosphatase N-terminal" evidence="10">
    <location>
        <begin position="338"/>
        <end position="418"/>
    </location>
</feature>
<dbReference type="Gene3D" id="3.30.460.10">
    <property type="entry name" value="Beta Polymerase, domain 2"/>
    <property type="match status" value="1"/>
</dbReference>
<dbReference type="GO" id="GO:0003677">
    <property type="term" value="F:DNA binding"/>
    <property type="evidence" value="ECO:0007669"/>
    <property type="project" value="InterPro"/>
</dbReference>
<dbReference type="InterPro" id="IPR016195">
    <property type="entry name" value="Pol/histidinol_Pase-like"/>
</dbReference>
<evidence type="ECO:0000256" key="2">
    <source>
        <dbReference type="ARBA" id="ARBA00012417"/>
    </source>
</evidence>
<feature type="domain" description="DNA-directed DNA polymerase X" evidence="11">
    <location>
        <begin position="1"/>
        <end position="314"/>
    </location>
</feature>
<protein>
    <recommendedName>
        <fullName evidence="2">DNA-directed DNA polymerase</fullName>
        <ecNumber evidence="2">2.7.7.7</ecNumber>
    </recommendedName>
</protein>
<dbReference type="GO" id="GO:0004527">
    <property type="term" value="F:exonuclease activity"/>
    <property type="evidence" value="ECO:0007669"/>
    <property type="project" value="UniProtKB-KW"/>
</dbReference>
<evidence type="ECO:0000256" key="4">
    <source>
        <dbReference type="ARBA" id="ARBA00022679"/>
    </source>
</evidence>
<dbReference type="InterPro" id="IPR043519">
    <property type="entry name" value="NT_sf"/>
</dbReference>
<evidence type="ECO:0000259" key="9">
    <source>
        <dbReference type="SMART" id="SM00278"/>
    </source>
</evidence>
<dbReference type="PANTHER" id="PTHR36928">
    <property type="entry name" value="PHOSPHATASE YCDX-RELATED"/>
    <property type="match status" value="1"/>
</dbReference>
<keyword evidence="5" id="KW-0548">Nucleotidyltransferase</keyword>
<keyword evidence="6" id="KW-0235">DNA replication</keyword>
<feature type="domain" description="Helix-hairpin-helix DNA-binding motif class 1" evidence="9">
    <location>
        <begin position="48"/>
        <end position="67"/>
    </location>
</feature>
<name>A0A8J2W229_9BACL</name>
<dbReference type="EC" id="2.7.7.7" evidence="2"/>
<gene>
    <name evidence="12" type="ORF">GCM10011391_21360</name>
</gene>
<evidence type="ECO:0000259" key="10">
    <source>
        <dbReference type="SMART" id="SM00481"/>
    </source>
</evidence>
<accession>A0A8J2W229</accession>
<dbReference type="Gene3D" id="1.10.150.110">
    <property type="entry name" value="DNA polymerase beta, N-terminal domain-like"/>
    <property type="match status" value="1"/>
</dbReference>
<evidence type="ECO:0000256" key="7">
    <source>
        <dbReference type="ARBA" id="ARBA00022932"/>
    </source>
</evidence>
<dbReference type="InterPro" id="IPR002054">
    <property type="entry name" value="DNA-dir_DNA_pol_X"/>
</dbReference>
<dbReference type="SMART" id="SM00481">
    <property type="entry name" value="POLIIIAc"/>
    <property type="match status" value="1"/>
</dbReference>
<comment type="catalytic activity">
    <reaction evidence="8">
        <text>DNA(n) + a 2'-deoxyribonucleoside 5'-triphosphate = DNA(n+1) + diphosphate</text>
        <dbReference type="Rhea" id="RHEA:22508"/>
        <dbReference type="Rhea" id="RHEA-COMP:17339"/>
        <dbReference type="Rhea" id="RHEA-COMP:17340"/>
        <dbReference type="ChEBI" id="CHEBI:33019"/>
        <dbReference type="ChEBI" id="CHEBI:61560"/>
        <dbReference type="ChEBI" id="CHEBI:173112"/>
        <dbReference type="EC" id="2.7.7.7"/>
    </reaction>
</comment>
<keyword evidence="12" id="KW-0378">Hydrolase</keyword>
<feature type="domain" description="Helix-hairpin-helix DNA-binding motif class 1" evidence="9">
    <location>
        <begin position="123"/>
        <end position="142"/>
    </location>
</feature>
<dbReference type="SUPFAM" id="SSF81301">
    <property type="entry name" value="Nucleotidyltransferase"/>
    <property type="match status" value="1"/>
</dbReference>
<dbReference type="EMBL" id="BMIR01000009">
    <property type="protein sequence ID" value="GGE42288.1"/>
    <property type="molecule type" value="Genomic_DNA"/>
</dbReference>
<comment type="cofactor">
    <cofactor evidence="1">
        <name>Mg(2+)</name>
        <dbReference type="ChEBI" id="CHEBI:18420"/>
    </cofactor>
</comment>
<dbReference type="Pfam" id="PF14716">
    <property type="entry name" value="HHH_8"/>
    <property type="match status" value="1"/>
</dbReference>
<dbReference type="GO" id="GO:0003887">
    <property type="term" value="F:DNA-directed DNA polymerase activity"/>
    <property type="evidence" value="ECO:0007669"/>
    <property type="project" value="UniProtKB-KW"/>
</dbReference>
<dbReference type="SUPFAM" id="SSF47802">
    <property type="entry name" value="DNA polymerase beta, N-terminal domain-like"/>
    <property type="match status" value="1"/>
</dbReference>
<dbReference type="GO" id="GO:0006281">
    <property type="term" value="P:DNA repair"/>
    <property type="evidence" value="ECO:0007669"/>
    <property type="project" value="InterPro"/>
</dbReference>